<gene>
    <name evidence="2" type="ORF">AOB60_03775</name>
</gene>
<evidence type="ECO:0000313" key="2">
    <source>
        <dbReference type="EMBL" id="PNE40142.1"/>
    </source>
</evidence>
<comment type="caution">
    <text evidence="2">The sequence shown here is derived from an EMBL/GenBank/DDBJ whole genome shotgun (WGS) entry which is preliminary data.</text>
</comment>
<sequence length="149" mass="15589">MPCCRSEACRDHARPRCAVGRPNGAQVTVHGTEFCARSAGRVQGGVQAPATLHEAGSCILGDCRVQSEANGRTVVARLSVGSSGGKRSVGDRMTVRYQADDPRVVARQDDVDGSGVVLLAMTAGVGALAFLLLSVMAAVQAVRQRLSRR</sequence>
<dbReference type="EMBL" id="LJSN01000002">
    <property type="protein sequence ID" value="PNE40142.1"/>
    <property type="molecule type" value="Genomic_DNA"/>
</dbReference>
<proteinExistence type="predicted"/>
<accession>A0A2N8PGK0</accession>
<evidence type="ECO:0000313" key="3">
    <source>
        <dbReference type="Proteomes" id="UP000236047"/>
    </source>
</evidence>
<protein>
    <submittedName>
        <fullName evidence="2">Uncharacterized protein</fullName>
    </submittedName>
</protein>
<reference evidence="3" key="1">
    <citation type="submission" date="2015-09" db="EMBL/GenBank/DDBJ databases">
        <authorList>
            <person name="Graham D.E."/>
            <person name="Mahan K.M."/>
            <person name="Klingeman D.M."/>
            <person name="Fida T."/>
            <person name="Giannone R.J."/>
            <person name="Hettich R.L."/>
            <person name="Parry R.J."/>
            <person name="Spain J.C."/>
        </authorList>
    </citation>
    <scope>NUCLEOTIDE SEQUENCE [LARGE SCALE GENOMIC DNA]</scope>
    <source>
        <strain evidence="3">JCM 4701</strain>
    </source>
</reference>
<dbReference type="AlphaFoldDB" id="A0A2N8PGK0"/>
<keyword evidence="3" id="KW-1185">Reference proteome</keyword>
<keyword evidence="1" id="KW-1133">Transmembrane helix</keyword>
<organism evidence="2 3">
    <name type="scientific">Streptomyces noursei</name>
    <name type="common">Streptomyces albulus</name>
    <dbReference type="NCBI Taxonomy" id="1971"/>
    <lineage>
        <taxon>Bacteria</taxon>
        <taxon>Bacillati</taxon>
        <taxon>Actinomycetota</taxon>
        <taxon>Actinomycetes</taxon>
        <taxon>Kitasatosporales</taxon>
        <taxon>Streptomycetaceae</taxon>
        <taxon>Streptomyces</taxon>
    </lineage>
</organism>
<keyword evidence="1" id="KW-0472">Membrane</keyword>
<keyword evidence="1" id="KW-0812">Transmembrane</keyword>
<dbReference type="Proteomes" id="UP000236047">
    <property type="component" value="Unassembled WGS sequence"/>
</dbReference>
<name>A0A2N8PGK0_STRNR</name>
<feature type="transmembrane region" description="Helical" evidence="1">
    <location>
        <begin position="116"/>
        <end position="139"/>
    </location>
</feature>
<evidence type="ECO:0000256" key="1">
    <source>
        <dbReference type="SAM" id="Phobius"/>
    </source>
</evidence>